<sequence length="184" mass="21121">MSAFMKIVKIVALSFLSLVVLTFIFAFFVDGHYEVSKSILINRSSPDVFAYVSHIKNQEHYSVWAKRDTNSIKTYRGRDGVVGFTATWKSEMKKVGQGEQEIKKIIPNKRIDLELRFFKPFEATDHVFMETIAQDEEETKVVWGFDGEMAYPVNFFLLFVDMEDVLGGDLETGLVNLKTILESK</sequence>
<dbReference type="AlphaFoldDB" id="A0A6N4SM77"/>
<dbReference type="Gene3D" id="3.30.530.20">
    <property type="match status" value="1"/>
</dbReference>
<organism evidence="1 2">
    <name type="scientific">Cytophaga hutchinsonii (strain ATCC 33406 / DSM 1761 / CIP 103989 / NBRC 15051 / NCIMB 9469 / D465)</name>
    <dbReference type="NCBI Taxonomy" id="269798"/>
    <lineage>
        <taxon>Bacteria</taxon>
        <taxon>Pseudomonadati</taxon>
        <taxon>Bacteroidota</taxon>
        <taxon>Cytophagia</taxon>
        <taxon>Cytophagales</taxon>
        <taxon>Cytophagaceae</taxon>
        <taxon>Cytophaga</taxon>
    </lineage>
</organism>
<dbReference type="EMBL" id="CP000383">
    <property type="protein sequence ID" value="ABG57350.1"/>
    <property type="molecule type" value="Genomic_DNA"/>
</dbReference>
<dbReference type="InterPro" id="IPR023393">
    <property type="entry name" value="START-like_dom_sf"/>
</dbReference>
<keyword evidence="2" id="KW-1185">Reference proteome</keyword>
<evidence type="ECO:0008006" key="3">
    <source>
        <dbReference type="Google" id="ProtNLM"/>
    </source>
</evidence>
<reference evidence="1 2" key="1">
    <citation type="journal article" date="2007" name="Appl. Environ. Microbiol.">
        <title>Genome sequence of the cellulolytic gliding bacterium Cytophaga hutchinsonii.</title>
        <authorList>
            <person name="Xie G."/>
            <person name="Bruce D.C."/>
            <person name="Challacombe J.F."/>
            <person name="Chertkov O."/>
            <person name="Detter J.C."/>
            <person name="Gilna P."/>
            <person name="Han C.S."/>
            <person name="Lucas S."/>
            <person name="Misra M."/>
            <person name="Myers G.L."/>
            <person name="Richardson P."/>
            <person name="Tapia R."/>
            <person name="Thayer N."/>
            <person name="Thompson L.S."/>
            <person name="Brettin T.S."/>
            <person name="Henrissat B."/>
            <person name="Wilson D.B."/>
            <person name="McBride M.J."/>
        </authorList>
    </citation>
    <scope>NUCLEOTIDE SEQUENCE [LARGE SCALE GENOMIC DNA]</scope>
    <source>
        <strain evidence="2">ATCC 33406 / DSM 1761 / CIP 103989 / NBRC 15051 / NCIMB 9469 / D465</strain>
    </source>
</reference>
<dbReference type="SUPFAM" id="SSF55961">
    <property type="entry name" value="Bet v1-like"/>
    <property type="match status" value="1"/>
</dbReference>
<dbReference type="Proteomes" id="UP000001822">
    <property type="component" value="Chromosome"/>
</dbReference>
<evidence type="ECO:0000313" key="1">
    <source>
        <dbReference type="EMBL" id="ABG57350.1"/>
    </source>
</evidence>
<accession>A0A6N4SM77</accession>
<name>A0A6N4SM77_CYTH3</name>
<proteinExistence type="predicted"/>
<dbReference type="KEGG" id="chu:CHU_0056"/>
<protein>
    <recommendedName>
        <fullName evidence="3">Polyketide cyclase</fullName>
    </recommendedName>
</protein>
<evidence type="ECO:0000313" key="2">
    <source>
        <dbReference type="Proteomes" id="UP000001822"/>
    </source>
</evidence>
<dbReference type="CDD" id="cd07818">
    <property type="entry name" value="SRPBCC_1"/>
    <property type="match status" value="1"/>
</dbReference>
<gene>
    <name evidence="1" type="ordered locus">CHU_0056</name>
</gene>